<dbReference type="OrthoDB" id="4689212at2759"/>
<comment type="caution">
    <text evidence="1">The sequence shown here is derived from an EMBL/GenBank/DDBJ whole genome shotgun (WGS) entry which is preliminary data.</text>
</comment>
<gene>
    <name evidence="1" type="ORF">B9Z19DRAFT_437192</name>
</gene>
<accession>A0A2T6ZGA5</accession>
<dbReference type="Proteomes" id="UP000244722">
    <property type="component" value="Unassembled WGS sequence"/>
</dbReference>
<dbReference type="EMBL" id="NESQ01000296">
    <property type="protein sequence ID" value="PUU74515.1"/>
    <property type="molecule type" value="Genomic_DNA"/>
</dbReference>
<organism evidence="1 2">
    <name type="scientific">Tuber borchii</name>
    <name type="common">White truffle</name>
    <dbReference type="NCBI Taxonomy" id="42251"/>
    <lineage>
        <taxon>Eukaryota</taxon>
        <taxon>Fungi</taxon>
        <taxon>Dikarya</taxon>
        <taxon>Ascomycota</taxon>
        <taxon>Pezizomycotina</taxon>
        <taxon>Pezizomycetes</taxon>
        <taxon>Pezizales</taxon>
        <taxon>Tuberaceae</taxon>
        <taxon>Tuber</taxon>
    </lineage>
</organism>
<evidence type="ECO:0000313" key="2">
    <source>
        <dbReference type="Proteomes" id="UP000244722"/>
    </source>
</evidence>
<proteinExistence type="predicted"/>
<dbReference type="AlphaFoldDB" id="A0A2T6ZGA5"/>
<protein>
    <submittedName>
        <fullName evidence="1">Uncharacterized protein</fullName>
    </submittedName>
</protein>
<evidence type="ECO:0000313" key="1">
    <source>
        <dbReference type="EMBL" id="PUU74515.1"/>
    </source>
</evidence>
<reference evidence="1 2" key="1">
    <citation type="submission" date="2017-04" db="EMBL/GenBank/DDBJ databases">
        <title>Draft genome sequence of Tuber borchii Vittad., a whitish edible truffle.</title>
        <authorList>
            <consortium name="DOE Joint Genome Institute"/>
            <person name="Murat C."/>
            <person name="Kuo A."/>
            <person name="Barry K.W."/>
            <person name="Clum A."/>
            <person name="Dockter R.B."/>
            <person name="Fauchery L."/>
            <person name="Iotti M."/>
            <person name="Kohler A."/>
            <person name="Labutti K."/>
            <person name="Lindquist E.A."/>
            <person name="Lipzen A."/>
            <person name="Ohm R.A."/>
            <person name="Wang M."/>
            <person name="Grigoriev I.V."/>
            <person name="Zambonelli A."/>
            <person name="Martin F.M."/>
        </authorList>
    </citation>
    <scope>NUCLEOTIDE SEQUENCE [LARGE SCALE GENOMIC DNA]</scope>
    <source>
        <strain evidence="1 2">Tbo3840</strain>
    </source>
</reference>
<keyword evidence="2" id="KW-1185">Reference proteome</keyword>
<sequence length="118" mass="13486">MSRPLPWLERHLGDRYLPALAYLLSSSHSDVRLGLQPREPPVQDKLLRLGPMHHILHIPVLTEGVVKNYGDSWEGALELAKGSKFNRGFTEGDSDSIKWFCFGRLCLRGRKSRQWMCG</sequence>
<name>A0A2T6ZGA5_TUBBO</name>